<dbReference type="Gene3D" id="3.10.180.10">
    <property type="entry name" value="2,3-Dihydroxybiphenyl 1,2-Dioxygenase, domain 1"/>
    <property type="match status" value="1"/>
</dbReference>
<dbReference type="PROSITE" id="PS00934">
    <property type="entry name" value="GLYOXALASE_I_1"/>
    <property type="match status" value="1"/>
</dbReference>
<evidence type="ECO:0000313" key="4">
    <source>
        <dbReference type="Proteomes" id="UP000663760"/>
    </source>
</evidence>
<dbReference type="Pfam" id="PF00903">
    <property type="entry name" value="Glyoxalase"/>
    <property type="match status" value="1"/>
</dbReference>
<name>A0A7I8L549_SPIIN</name>
<feature type="domain" description="VOC" evidence="2">
    <location>
        <begin position="17"/>
        <end position="140"/>
    </location>
</feature>
<dbReference type="PROSITE" id="PS51819">
    <property type="entry name" value="VOC"/>
    <property type="match status" value="1"/>
</dbReference>
<dbReference type="AlphaFoldDB" id="A0A7I8L549"/>
<dbReference type="OrthoDB" id="16820at2759"/>
<dbReference type="PANTHER" id="PTHR46142:SF13">
    <property type="entry name" value="LACTOYLGLUTATHIONE LYASE_GLYOXALASE I FAMILY PROTEIN"/>
    <property type="match status" value="1"/>
</dbReference>
<dbReference type="InterPro" id="IPR004360">
    <property type="entry name" value="Glyas_Fos-R_dOase_dom"/>
</dbReference>
<dbReference type="EMBL" id="LR746274">
    <property type="protein sequence ID" value="CAA7404498.1"/>
    <property type="molecule type" value="Genomic_DNA"/>
</dbReference>
<keyword evidence="1" id="KW-0479">Metal-binding</keyword>
<evidence type="ECO:0000256" key="1">
    <source>
        <dbReference type="ARBA" id="ARBA00022723"/>
    </source>
</evidence>
<protein>
    <recommendedName>
        <fullName evidence="2">VOC domain-containing protein</fullName>
    </recommendedName>
</protein>
<organism evidence="3 4">
    <name type="scientific">Spirodela intermedia</name>
    <name type="common">Intermediate duckweed</name>
    <dbReference type="NCBI Taxonomy" id="51605"/>
    <lineage>
        <taxon>Eukaryota</taxon>
        <taxon>Viridiplantae</taxon>
        <taxon>Streptophyta</taxon>
        <taxon>Embryophyta</taxon>
        <taxon>Tracheophyta</taxon>
        <taxon>Spermatophyta</taxon>
        <taxon>Magnoliopsida</taxon>
        <taxon>Liliopsida</taxon>
        <taxon>Araceae</taxon>
        <taxon>Lemnoideae</taxon>
        <taxon>Spirodela</taxon>
    </lineage>
</organism>
<dbReference type="InterPro" id="IPR037523">
    <property type="entry name" value="VOC_core"/>
</dbReference>
<reference evidence="3" key="1">
    <citation type="submission" date="2020-02" db="EMBL/GenBank/DDBJ databases">
        <authorList>
            <person name="Scholz U."/>
            <person name="Mascher M."/>
            <person name="Fiebig A."/>
        </authorList>
    </citation>
    <scope>NUCLEOTIDE SEQUENCE</scope>
</reference>
<evidence type="ECO:0000313" key="3">
    <source>
        <dbReference type="EMBL" id="CAA7404498.1"/>
    </source>
</evidence>
<dbReference type="InterPro" id="IPR029068">
    <property type="entry name" value="Glyas_Bleomycin-R_OHBP_Dase"/>
</dbReference>
<accession>A0A7I8L549</accession>
<sequence>MGREIREEEPARMPTMVLNHVSFVVQSVSRSVSFYEGVLGFTSIKRPSSFLFKGAWLLSNGLGIHLLESTEPEKLPRKKKKINPKENHISLQTSDMELIVRNLEAMGVDYVTAIVEDGGVTVDQLFFHDPDGYMVEICNCHVLPVLPLPRSSCRLRLS</sequence>
<proteinExistence type="predicted"/>
<gene>
    <name evidence="3" type="ORF">SI8410_11015176</name>
</gene>
<dbReference type="GO" id="GO:0004462">
    <property type="term" value="F:lactoylglutathione lyase activity"/>
    <property type="evidence" value="ECO:0007669"/>
    <property type="project" value="InterPro"/>
</dbReference>
<dbReference type="GO" id="GO:0046872">
    <property type="term" value="F:metal ion binding"/>
    <property type="evidence" value="ECO:0007669"/>
    <property type="project" value="UniProtKB-KW"/>
</dbReference>
<keyword evidence="4" id="KW-1185">Reference proteome</keyword>
<dbReference type="SUPFAM" id="SSF54593">
    <property type="entry name" value="Glyoxalase/Bleomycin resistance protein/Dihydroxybiphenyl dioxygenase"/>
    <property type="match status" value="1"/>
</dbReference>
<evidence type="ECO:0000259" key="2">
    <source>
        <dbReference type="PROSITE" id="PS51819"/>
    </source>
</evidence>
<dbReference type="InterPro" id="IPR018146">
    <property type="entry name" value="Glyoxalase_1_CS"/>
</dbReference>
<dbReference type="Proteomes" id="UP000663760">
    <property type="component" value="Chromosome 11"/>
</dbReference>
<dbReference type="PANTHER" id="PTHR46142">
    <property type="match status" value="1"/>
</dbReference>